<accession>A0ABT9WNC4</accession>
<reference evidence="1 2" key="1">
    <citation type="submission" date="2023-07" db="EMBL/GenBank/DDBJ databases">
        <title>Genomic Encyclopedia of Type Strains, Phase IV (KMG-IV): sequencing the most valuable type-strain genomes for metagenomic binning, comparative biology and taxonomic classification.</title>
        <authorList>
            <person name="Goeker M."/>
        </authorList>
    </citation>
    <scope>NUCLEOTIDE SEQUENCE [LARGE SCALE GENOMIC DNA]</scope>
    <source>
        <strain evidence="1 2">DSM 23837</strain>
    </source>
</reference>
<comment type="caution">
    <text evidence="1">The sequence shown here is derived from an EMBL/GenBank/DDBJ whole genome shotgun (WGS) entry which is preliminary data.</text>
</comment>
<keyword evidence="1" id="KW-0167">Capsid protein</keyword>
<keyword evidence="2" id="KW-1185">Reference proteome</keyword>
<sequence>MYHKTCHCKKGPKECICGYPQAKPAQQLPTKTLPAQYQPVKQITEFVGQDVVIPVVHPSHTTQINHTTYKHMHSYPHTQSVVNSVSQEHYCCCPPKKHHVCKPKKYW</sequence>
<dbReference type="Proteomes" id="UP001223586">
    <property type="component" value="Unassembled WGS sequence"/>
</dbReference>
<protein>
    <submittedName>
        <fullName evidence="1">Spore coat protein D</fullName>
    </submittedName>
</protein>
<proteinExistence type="predicted"/>
<name>A0ABT9WNC4_9BACI</name>
<dbReference type="Pfam" id="PF11122">
    <property type="entry name" value="Spore-coat_CotD"/>
    <property type="match status" value="1"/>
</dbReference>
<dbReference type="InterPro" id="IPR020108">
    <property type="entry name" value="Spore_coat_CotD"/>
</dbReference>
<gene>
    <name evidence="1" type="ORF">J2S08_000437</name>
</gene>
<evidence type="ECO:0000313" key="2">
    <source>
        <dbReference type="Proteomes" id="UP001223586"/>
    </source>
</evidence>
<evidence type="ECO:0000313" key="1">
    <source>
        <dbReference type="EMBL" id="MDQ0174604.1"/>
    </source>
</evidence>
<keyword evidence="1" id="KW-0946">Virion</keyword>
<organism evidence="1 2">
    <name type="scientific">Bacillus chungangensis</name>
    <dbReference type="NCBI Taxonomy" id="587633"/>
    <lineage>
        <taxon>Bacteria</taxon>
        <taxon>Bacillati</taxon>
        <taxon>Bacillota</taxon>
        <taxon>Bacilli</taxon>
        <taxon>Bacillales</taxon>
        <taxon>Bacillaceae</taxon>
        <taxon>Bacillus</taxon>
    </lineage>
</organism>
<dbReference type="RefSeq" id="WP_307226217.1">
    <property type="nucleotide sequence ID" value="NZ_JAUSTT010000002.1"/>
</dbReference>
<dbReference type="EMBL" id="JAUSTT010000002">
    <property type="protein sequence ID" value="MDQ0174604.1"/>
    <property type="molecule type" value="Genomic_DNA"/>
</dbReference>